<dbReference type="Proteomes" id="UP000184330">
    <property type="component" value="Unassembled WGS sequence"/>
</dbReference>
<evidence type="ECO:0000256" key="1">
    <source>
        <dbReference type="ARBA" id="ARBA00010088"/>
    </source>
</evidence>
<dbReference type="GO" id="GO:0004301">
    <property type="term" value="F:epoxide hydrolase activity"/>
    <property type="evidence" value="ECO:0007669"/>
    <property type="project" value="TreeGrafter"/>
</dbReference>
<evidence type="ECO:0000313" key="6">
    <source>
        <dbReference type="EMBL" id="CZR66646.1"/>
    </source>
</evidence>
<gene>
    <name evidence="6" type="ORF">PAC_16547</name>
</gene>
<dbReference type="InterPro" id="IPR029058">
    <property type="entry name" value="AB_hydrolase_fold"/>
</dbReference>
<keyword evidence="3 6" id="KW-0378">Hydrolase</keyword>
<organism evidence="6 7">
    <name type="scientific">Phialocephala subalpina</name>
    <dbReference type="NCBI Taxonomy" id="576137"/>
    <lineage>
        <taxon>Eukaryota</taxon>
        <taxon>Fungi</taxon>
        <taxon>Dikarya</taxon>
        <taxon>Ascomycota</taxon>
        <taxon>Pezizomycotina</taxon>
        <taxon>Leotiomycetes</taxon>
        <taxon>Helotiales</taxon>
        <taxon>Mollisiaceae</taxon>
        <taxon>Phialocephala</taxon>
        <taxon>Phialocephala fortinii species complex</taxon>
    </lineage>
</organism>
<feature type="domain" description="Epoxide hydrolase N-terminal" evidence="5">
    <location>
        <begin position="4"/>
        <end position="114"/>
    </location>
</feature>
<feature type="active site" description="Nucleophile" evidence="4">
    <location>
        <position position="173"/>
    </location>
</feature>
<feature type="active site" description="Proton donor" evidence="4">
    <location>
        <position position="304"/>
    </location>
</feature>
<feature type="active site" description="Proton acceptor" evidence="4">
    <location>
        <position position="360"/>
    </location>
</feature>
<keyword evidence="2" id="KW-0058">Aromatic hydrocarbons catabolism</keyword>
<protein>
    <submittedName>
        <fullName evidence="6">Related to epoxide hydrolase</fullName>
    </submittedName>
</protein>
<dbReference type="Gene3D" id="3.40.50.1820">
    <property type="entry name" value="alpha/beta hydrolase"/>
    <property type="match status" value="1"/>
</dbReference>
<dbReference type="InterPro" id="IPR016292">
    <property type="entry name" value="Epoxide_hydrolase"/>
</dbReference>
<dbReference type="PANTHER" id="PTHR21661:SF35">
    <property type="entry name" value="EPOXIDE HYDROLASE"/>
    <property type="match status" value="1"/>
</dbReference>
<evidence type="ECO:0000256" key="2">
    <source>
        <dbReference type="ARBA" id="ARBA00022797"/>
    </source>
</evidence>
<name>A0A1L7XNY5_9HELO</name>
<dbReference type="EMBL" id="FJOG01000038">
    <property type="protein sequence ID" value="CZR66646.1"/>
    <property type="molecule type" value="Genomic_DNA"/>
</dbReference>
<dbReference type="SUPFAM" id="SSF53474">
    <property type="entry name" value="alpha/beta-Hydrolases"/>
    <property type="match status" value="1"/>
</dbReference>
<dbReference type="PANTHER" id="PTHR21661">
    <property type="entry name" value="EPOXIDE HYDROLASE 1-RELATED"/>
    <property type="match status" value="1"/>
</dbReference>
<dbReference type="InterPro" id="IPR010497">
    <property type="entry name" value="Epoxide_hydro_N"/>
</dbReference>
<reference evidence="6 7" key="1">
    <citation type="submission" date="2016-03" db="EMBL/GenBank/DDBJ databases">
        <authorList>
            <person name="Ploux O."/>
        </authorList>
    </citation>
    <scope>NUCLEOTIDE SEQUENCE [LARGE SCALE GENOMIC DNA]</scope>
    <source>
        <strain evidence="6 7">UAMH 11012</strain>
    </source>
</reference>
<evidence type="ECO:0000256" key="3">
    <source>
        <dbReference type="ARBA" id="ARBA00022801"/>
    </source>
</evidence>
<accession>A0A1L7XNY5</accession>
<sequence>MAQITPYKISVPEERLEKLKQKLQLVDFPGELDDTGWTYGAPLKDVKDLTQYWLEKFDWRAAEATLNELPHFQTSITVESFDPLDVHFVHQKSDLKDAIPLLFVHGWPGSFIEVTKLLPLLKDRFHVVAPSLPNFGFSGRVAKKGFGLGQHAEVCHKLMLSLGYDQYVTQGGDFGSLITRIMSSLYPQHIKAHHINLIIASEPIWTGQNPKQNPKPECRSARIAGLQQAGKFFKEGSGYSAIQGTKPATLAFLLMDSPVGLLAWIYEKFVTWTDEYPWTPDEVLTWVSIYYFSTAGPGANIYTYYEVSHDPIYNLAFTQKYVDVPLGIADFPKEVANSPESWWDGMGPVVSKKRFEKGGHFAAWERPGDLVGCLEEMFGKGGPCENVVKGSGALELRVSCS</sequence>
<dbReference type="PRINTS" id="PR00412">
    <property type="entry name" value="EPOXHYDRLASE"/>
</dbReference>
<proteinExistence type="inferred from homology"/>
<dbReference type="GO" id="GO:0097176">
    <property type="term" value="P:epoxide metabolic process"/>
    <property type="evidence" value="ECO:0007669"/>
    <property type="project" value="TreeGrafter"/>
</dbReference>
<dbReference type="PIRSF" id="PIRSF001112">
    <property type="entry name" value="Epoxide_hydrolase"/>
    <property type="match status" value="1"/>
</dbReference>
<keyword evidence="7" id="KW-1185">Reference proteome</keyword>
<dbReference type="STRING" id="576137.A0A1L7XNY5"/>
<comment type="similarity">
    <text evidence="1">Belongs to the peptidase S33 family.</text>
</comment>
<evidence type="ECO:0000313" key="7">
    <source>
        <dbReference type="Proteomes" id="UP000184330"/>
    </source>
</evidence>
<evidence type="ECO:0000259" key="5">
    <source>
        <dbReference type="Pfam" id="PF06441"/>
    </source>
</evidence>
<dbReference type="OrthoDB" id="7130006at2759"/>
<dbReference type="Pfam" id="PF06441">
    <property type="entry name" value="EHN"/>
    <property type="match status" value="1"/>
</dbReference>
<evidence type="ECO:0000256" key="4">
    <source>
        <dbReference type="PIRSR" id="PIRSR001112-1"/>
    </source>
</evidence>
<dbReference type="AlphaFoldDB" id="A0A1L7XNY5"/>
<dbReference type="InterPro" id="IPR000639">
    <property type="entry name" value="Epox_hydrolase-like"/>
</dbReference>